<reference evidence="1" key="1">
    <citation type="submission" date="2023-07" db="EMBL/GenBank/DDBJ databases">
        <authorList>
            <person name="Yang W."/>
            <person name="Chen J."/>
            <person name="Ji P."/>
            <person name="Hu F."/>
        </authorList>
    </citation>
    <scope>NUCLEOTIDE SEQUENCE</scope>
    <source>
        <strain evidence="1">CRE-138-0111</strain>
    </source>
</reference>
<gene>
    <name evidence="1" type="ORF">Q5E86_18305</name>
</gene>
<evidence type="ECO:0000313" key="1">
    <source>
        <dbReference type="EMBL" id="MDO7858255.1"/>
    </source>
</evidence>
<reference evidence="1" key="2">
    <citation type="journal article" date="2024" name="Int. J. Antimicrob. Agents">
        <title>Identification of a novel Providencia species showing multi-drug-resistant in three patients with hospital-acquired infection.</title>
        <authorList>
            <person name="Yang W."/>
            <person name="Chen J."/>
            <person name="Yang F."/>
            <person name="Ji P."/>
            <person name="Shen S."/>
            <person name="Yin D."/>
            <person name="Hu F."/>
        </authorList>
    </citation>
    <scope>NUCLEOTIDE SEQUENCE</scope>
    <source>
        <strain evidence="1">CRE-138-0111</strain>
    </source>
</reference>
<name>A0ABT9AUB0_9GAMM</name>
<dbReference type="Proteomes" id="UP001176478">
    <property type="component" value="Unassembled WGS sequence"/>
</dbReference>
<accession>A0ABT9AUB0</accession>
<comment type="caution">
    <text evidence="1">The sequence shown here is derived from an EMBL/GenBank/DDBJ whole genome shotgun (WGS) entry which is preliminary data.</text>
</comment>
<proteinExistence type="predicted"/>
<protein>
    <submittedName>
        <fullName evidence="1">Uncharacterized protein</fullName>
    </submittedName>
</protein>
<sequence length="331" mass="36631">MTPIEIQGLLDGKCIPRDMKVNEPLVNYLARKLTEGEQMRAENIHLVEELKRVTDGLEFFSYSTDGGYDEHDSADKARKAAEEHIDYYRGEACDGWPEETDQVVWGIVVQRASQTDLREVGPEDSVGRHITQVCDYALMPALENSPTKGYIPTSEVEQLMAEGKMLKDAHAAILEHIDVTDKGAAGTAAMIANDALHNTDYPAIERGLRKIKKDATIAAANHAGNIAQEMTRETSQEVVKAVGRRLLVLAEHVGNGQWTTWRQRCAGCWMAMIWTAWAIAQVKAATTAKALWTVCTKRLTSWLKALHLCWLGLKSLGWSALLLACTSALIS</sequence>
<organism evidence="1 2">
    <name type="scientific">Providencia huashanensis</name>
    <dbReference type="NCBI Taxonomy" id="3037798"/>
    <lineage>
        <taxon>Bacteria</taxon>
        <taxon>Pseudomonadati</taxon>
        <taxon>Pseudomonadota</taxon>
        <taxon>Gammaproteobacteria</taxon>
        <taxon>Enterobacterales</taxon>
        <taxon>Morganellaceae</taxon>
        <taxon>Providencia</taxon>
    </lineage>
</organism>
<dbReference type="EMBL" id="JAUQTG010000012">
    <property type="protein sequence ID" value="MDO7858255.1"/>
    <property type="molecule type" value="Genomic_DNA"/>
</dbReference>
<evidence type="ECO:0000313" key="2">
    <source>
        <dbReference type="Proteomes" id="UP001176478"/>
    </source>
</evidence>
<keyword evidence="2" id="KW-1185">Reference proteome</keyword>